<dbReference type="InterPro" id="IPR036691">
    <property type="entry name" value="Endo/exonu/phosph_ase_sf"/>
</dbReference>
<keyword evidence="3" id="KW-1185">Reference proteome</keyword>
<evidence type="ECO:0000313" key="3">
    <source>
        <dbReference type="Proteomes" id="UP000026714"/>
    </source>
</evidence>
<dbReference type="Pfam" id="PF03372">
    <property type="entry name" value="Exo_endo_phos"/>
    <property type="match status" value="1"/>
</dbReference>
<name>A0A059KP42_9BURK</name>
<dbReference type="RefSeq" id="WP_037480155.1">
    <property type="nucleotide sequence ID" value="NZ_AZRA01000038.1"/>
</dbReference>
<dbReference type="EMBL" id="AZRA01000038">
    <property type="protein sequence ID" value="KDB52888.1"/>
    <property type="molecule type" value="Genomic_DNA"/>
</dbReference>
<keyword evidence="2" id="KW-0255">Endonuclease</keyword>
<dbReference type="AlphaFoldDB" id="A0A059KP42"/>
<evidence type="ECO:0000259" key="1">
    <source>
        <dbReference type="Pfam" id="PF03372"/>
    </source>
</evidence>
<dbReference type="eggNOG" id="COG2374">
    <property type="taxonomic scope" value="Bacteria"/>
</dbReference>
<gene>
    <name evidence="2" type="ORF">X805_14920</name>
</gene>
<protein>
    <submittedName>
        <fullName evidence="2">Endonuclease/exonuclease/phosphatase</fullName>
    </submittedName>
</protein>
<proteinExistence type="predicted"/>
<organism evidence="2 3">
    <name type="scientific">Sphaerotilus natans subsp. natans DSM 6575</name>
    <dbReference type="NCBI Taxonomy" id="1286631"/>
    <lineage>
        <taxon>Bacteria</taxon>
        <taxon>Pseudomonadati</taxon>
        <taxon>Pseudomonadota</taxon>
        <taxon>Betaproteobacteria</taxon>
        <taxon>Burkholderiales</taxon>
        <taxon>Sphaerotilaceae</taxon>
        <taxon>Sphaerotilus</taxon>
    </lineage>
</organism>
<dbReference type="GO" id="GO:0004527">
    <property type="term" value="F:exonuclease activity"/>
    <property type="evidence" value="ECO:0007669"/>
    <property type="project" value="UniProtKB-KW"/>
</dbReference>
<keyword evidence="2" id="KW-0378">Hydrolase</keyword>
<dbReference type="PATRIC" id="fig|1286631.3.peg.1472"/>
<dbReference type="PANTHER" id="PTHR11371">
    <property type="entry name" value="DEOXYRIBONUCLEASE"/>
    <property type="match status" value="1"/>
</dbReference>
<dbReference type="STRING" id="34103.SAMN05421778_13229"/>
<dbReference type="InterPro" id="IPR005135">
    <property type="entry name" value="Endo/exonuclease/phosphatase"/>
</dbReference>
<keyword evidence="2" id="KW-0269">Exonuclease</keyword>
<dbReference type="Proteomes" id="UP000026714">
    <property type="component" value="Unassembled WGS sequence"/>
</dbReference>
<dbReference type="GO" id="GO:0004519">
    <property type="term" value="F:endonuclease activity"/>
    <property type="evidence" value="ECO:0007669"/>
    <property type="project" value="UniProtKB-KW"/>
</dbReference>
<keyword evidence="2" id="KW-0540">Nuclease</keyword>
<evidence type="ECO:0000313" key="2">
    <source>
        <dbReference type="EMBL" id="KDB52888.1"/>
    </source>
</evidence>
<dbReference type="SUPFAM" id="SSF56219">
    <property type="entry name" value="DNase I-like"/>
    <property type="match status" value="1"/>
</dbReference>
<dbReference type="Gene3D" id="3.60.10.10">
    <property type="entry name" value="Endonuclease/exonuclease/phosphatase"/>
    <property type="match status" value="1"/>
</dbReference>
<sequence>MPDITDSPPPAVARDIAALCAHLDQRVPKRLPGQNLLIATWNLRAFASLTREWTAPAKASPKRDLRALLAIGEIIRRFDVIALQEVKGDLRALRDLLRWLGDDWAFLMTDVTQGASGNDERMAFLYDTTRLKPSGLACELVVPQEWLQQVGPDALQRQFARTPYAVSFRAGATTFILVTLHVLYGSSSTERIPELKAIARWMRDWADQTSDWSQNLIVLGDFNIDRQGDQLWQAFTSTGLTVPDALNKVPRTLFSNPDKPDQGAFYDQIAWFKDSTGQQQMHARLRQAGHIDFTPFLYSDQKMTRLALSHRVSDHFPLWAEFAL</sequence>
<feature type="domain" description="Endonuclease/exonuclease/phosphatase" evidence="1">
    <location>
        <begin position="39"/>
        <end position="241"/>
    </location>
</feature>
<reference evidence="2 3" key="1">
    <citation type="journal article" date="2014" name="FEMS Microbiol. Ecol.">
        <title>Sphaerotilus natans encrusted with nanoball-shaped Fe(III) oxide minerals formed by nitrate-reducing mixotrophic Fe(II) oxidation.</title>
        <authorList>
            <person name="Park S."/>
            <person name="Kim D.H."/>
            <person name="Lee J.H."/>
            <person name="Hur H.G."/>
        </authorList>
    </citation>
    <scope>NUCLEOTIDE SEQUENCE [LARGE SCALE GENOMIC DNA]</scope>
    <source>
        <strain evidence="2 3">DSM 6575</strain>
    </source>
</reference>
<dbReference type="CDD" id="cd10283">
    <property type="entry name" value="MnuA_DNase1-like"/>
    <property type="match status" value="1"/>
</dbReference>
<comment type="caution">
    <text evidence="2">The sequence shown here is derived from an EMBL/GenBank/DDBJ whole genome shotgun (WGS) entry which is preliminary data.</text>
</comment>
<accession>A0A059KP42</accession>
<dbReference type="PANTHER" id="PTHR11371:SF31">
    <property type="entry name" value="EXTRACELLULAR NUCLEASE"/>
    <property type="match status" value="1"/>
</dbReference>